<keyword evidence="7" id="KW-1185">Reference proteome</keyword>
<evidence type="ECO:0000259" key="5">
    <source>
        <dbReference type="PROSITE" id="PS01124"/>
    </source>
</evidence>
<keyword evidence="3" id="KW-0804">Transcription</keyword>
<dbReference type="InterPro" id="IPR018062">
    <property type="entry name" value="HTH_AraC-typ_CS"/>
</dbReference>
<dbReference type="PANTHER" id="PTHR43280">
    <property type="entry name" value="ARAC-FAMILY TRANSCRIPTIONAL REGULATOR"/>
    <property type="match status" value="1"/>
</dbReference>
<dbReference type="Pfam" id="PF12833">
    <property type="entry name" value="HTH_18"/>
    <property type="match status" value="1"/>
</dbReference>
<comment type="caution">
    <text evidence="6">The sequence shown here is derived from an EMBL/GenBank/DDBJ whole genome shotgun (WGS) entry which is preliminary data.</text>
</comment>
<proteinExistence type="predicted"/>
<dbReference type="SMART" id="SM00342">
    <property type="entry name" value="HTH_ARAC"/>
    <property type="match status" value="1"/>
</dbReference>
<dbReference type="Proteomes" id="UP000309676">
    <property type="component" value="Unassembled WGS sequence"/>
</dbReference>
<evidence type="ECO:0000313" key="6">
    <source>
        <dbReference type="EMBL" id="TLS54119.1"/>
    </source>
</evidence>
<organism evidence="6 7">
    <name type="scientific">Paenibacillus antri</name>
    <dbReference type="NCBI Taxonomy" id="2582848"/>
    <lineage>
        <taxon>Bacteria</taxon>
        <taxon>Bacillati</taxon>
        <taxon>Bacillota</taxon>
        <taxon>Bacilli</taxon>
        <taxon>Bacillales</taxon>
        <taxon>Paenibacillaceae</taxon>
        <taxon>Paenibacillus</taxon>
    </lineage>
</organism>
<accession>A0A5R9GG04</accession>
<sequence>MKNSWFHRMIWSYIPIFLILCSFIFFIFFNMLSEQQRKNAISANRVSTSQILQTVDVSLKSIDTTVVNDLMNEPIYLEFFYQTDLHDVALHYRVSKQLKLLTQQLPMVESIDLVRFEDELIFNGNLIHPIRKSEDREFIGALKEGVRLTKWTGLRKYKHYPFQEDKEVLSLVYPYPLNIGGQGGFIVNVRASALERMLEDITGSTNVFVTVRDAEGKRLFGSADDGGQRGPVMSSMTSRYTGWTIDSGMVDGTILQATSLLSDVWMVVGLFVFGLGIVSIVYVTRRNYRPLKELIAKIDTYLHKETESLGDMRSDEFFVLQSTIDRYIAKSEHIEKQIEETAELKKKSFFGELLNGCRDIDPDRLHQELEKHGLNPGGERLSVFVAEIDRYDEVFQKYKERDRYLFKFIVHSVTREIMGTDPSRVWVEWISEDRFAGILFADRPDADRREAFDRLCRWVNDNLKFTVTAGLGLEKSGWAEVAHSYKEAVQALQYKAVLGSDRWIAYADVLERRTTDRGDSLEAVALIHDFAESYRLDDPEWENKLSLFFADARSRLRTKDDLLILVHYFIYYLDLQITQLPKEYGQLWKGKALPGLLDAAKRLDTWARMEADLTDILHDFRAHTLRLREEKSHCALLKEIRTYVEEHYANPDLSLDYLSDRFEINSKYLSHLFKEQFGENFIDFLTRKRVEEAKRMLLEASHSIQEVGDKVGYPNATTFRRAFKKVVGFSPVDFRRHGESS</sequence>
<dbReference type="InterPro" id="IPR009057">
    <property type="entry name" value="Homeodomain-like_sf"/>
</dbReference>
<evidence type="ECO:0000313" key="7">
    <source>
        <dbReference type="Proteomes" id="UP000309676"/>
    </source>
</evidence>
<protein>
    <submittedName>
        <fullName evidence="6">Helix-turn-helix domain-containing protein</fullName>
    </submittedName>
</protein>
<evidence type="ECO:0000256" key="2">
    <source>
        <dbReference type="ARBA" id="ARBA00023125"/>
    </source>
</evidence>
<dbReference type="PROSITE" id="PS00041">
    <property type="entry name" value="HTH_ARAC_FAMILY_1"/>
    <property type="match status" value="1"/>
</dbReference>
<evidence type="ECO:0000256" key="1">
    <source>
        <dbReference type="ARBA" id="ARBA00023015"/>
    </source>
</evidence>
<evidence type="ECO:0000256" key="4">
    <source>
        <dbReference type="SAM" id="Phobius"/>
    </source>
</evidence>
<dbReference type="PANTHER" id="PTHR43280:SF28">
    <property type="entry name" value="HTH-TYPE TRANSCRIPTIONAL ACTIVATOR RHAS"/>
    <property type="match status" value="1"/>
</dbReference>
<dbReference type="Gene3D" id="1.10.10.60">
    <property type="entry name" value="Homeodomain-like"/>
    <property type="match status" value="2"/>
</dbReference>
<gene>
    <name evidence="6" type="ORF">FE782_01880</name>
</gene>
<dbReference type="SUPFAM" id="SSF46689">
    <property type="entry name" value="Homeodomain-like"/>
    <property type="match status" value="1"/>
</dbReference>
<name>A0A5R9GG04_9BACL</name>
<dbReference type="OrthoDB" id="1877256at2"/>
<feature type="transmembrane region" description="Helical" evidence="4">
    <location>
        <begin position="264"/>
        <end position="283"/>
    </location>
</feature>
<dbReference type="GO" id="GO:0003700">
    <property type="term" value="F:DNA-binding transcription factor activity"/>
    <property type="evidence" value="ECO:0007669"/>
    <property type="project" value="InterPro"/>
</dbReference>
<keyword evidence="4" id="KW-1133">Transmembrane helix</keyword>
<dbReference type="Pfam" id="PF17853">
    <property type="entry name" value="GGDEF_2"/>
    <property type="match status" value="1"/>
</dbReference>
<reference evidence="6 7" key="1">
    <citation type="submission" date="2019-05" db="EMBL/GenBank/DDBJ databases">
        <authorList>
            <person name="Narsing Rao M.P."/>
            <person name="Li W.J."/>
        </authorList>
    </citation>
    <scope>NUCLEOTIDE SEQUENCE [LARGE SCALE GENOMIC DNA]</scope>
    <source>
        <strain evidence="6 7">SYSU_K30003</strain>
    </source>
</reference>
<evidence type="ECO:0000256" key="3">
    <source>
        <dbReference type="ARBA" id="ARBA00023163"/>
    </source>
</evidence>
<feature type="domain" description="HTH araC/xylS-type" evidence="5">
    <location>
        <begin position="638"/>
        <end position="737"/>
    </location>
</feature>
<dbReference type="PROSITE" id="PS01124">
    <property type="entry name" value="HTH_ARAC_FAMILY_2"/>
    <property type="match status" value="1"/>
</dbReference>
<dbReference type="InterPro" id="IPR041522">
    <property type="entry name" value="CdaR_GGDEF"/>
</dbReference>
<keyword evidence="4" id="KW-0472">Membrane</keyword>
<dbReference type="RefSeq" id="WP_138191917.1">
    <property type="nucleotide sequence ID" value="NZ_VCIW01000001.1"/>
</dbReference>
<keyword evidence="2" id="KW-0238">DNA-binding</keyword>
<keyword evidence="4" id="KW-0812">Transmembrane</keyword>
<dbReference type="EMBL" id="VCIW01000001">
    <property type="protein sequence ID" value="TLS54119.1"/>
    <property type="molecule type" value="Genomic_DNA"/>
</dbReference>
<dbReference type="InterPro" id="IPR018060">
    <property type="entry name" value="HTH_AraC"/>
</dbReference>
<dbReference type="GO" id="GO:0043565">
    <property type="term" value="F:sequence-specific DNA binding"/>
    <property type="evidence" value="ECO:0007669"/>
    <property type="project" value="InterPro"/>
</dbReference>
<keyword evidence="1" id="KW-0805">Transcription regulation</keyword>
<dbReference type="AlphaFoldDB" id="A0A5R9GG04"/>
<feature type="transmembrane region" description="Helical" evidence="4">
    <location>
        <begin position="12"/>
        <end position="32"/>
    </location>
</feature>